<proteinExistence type="predicted"/>
<dbReference type="Proteomes" id="UP001061452">
    <property type="component" value="Unassembled WGS sequence"/>
</dbReference>
<evidence type="ECO:0000313" key="2">
    <source>
        <dbReference type="Proteomes" id="UP001061452"/>
    </source>
</evidence>
<protein>
    <recommendedName>
        <fullName evidence="3">Transposase</fullName>
    </recommendedName>
</protein>
<reference evidence="1" key="1">
    <citation type="submission" date="2013-04" db="EMBL/GenBank/DDBJ databases">
        <title>The genome sequencing project of 58 acetic acid bacteria.</title>
        <authorList>
            <person name="Okamoto-Kainuma A."/>
            <person name="Ishikawa M."/>
            <person name="Umino S."/>
            <person name="Koizumi Y."/>
            <person name="Shiwa Y."/>
            <person name="Yoshikawa H."/>
            <person name="Matsutani M."/>
            <person name="Matsushita K."/>
        </authorList>
    </citation>
    <scope>NUCLEOTIDE SEQUENCE</scope>
    <source>
        <strain evidence="1">NRIC 0521</strain>
    </source>
</reference>
<comment type="caution">
    <text evidence="1">The sequence shown here is derived from an EMBL/GenBank/DDBJ whole genome shotgun (WGS) entry which is preliminary data.</text>
</comment>
<gene>
    <name evidence="1" type="ORF">AA0521_1617</name>
</gene>
<dbReference type="EMBL" id="BAQJ01000076">
    <property type="protein sequence ID" value="GBQ70170.1"/>
    <property type="molecule type" value="Genomic_DNA"/>
</dbReference>
<evidence type="ECO:0000313" key="1">
    <source>
        <dbReference type="EMBL" id="GBQ70170.1"/>
    </source>
</evidence>
<sequence>MKPAGLIRRAALANPRSKILCGIAFKANRKDAFWLGTKAGLEKVGGLLGEKFGLASASASGNAHAMCSFSQSIPSSWFKVIDTLRSPILRCDWHHTSSGLGNKTSRT</sequence>
<accession>A0ABQ0PI27</accession>
<keyword evidence="2" id="KW-1185">Reference proteome</keyword>
<name>A0ABQ0PI27_9PROT</name>
<evidence type="ECO:0008006" key="3">
    <source>
        <dbReference type="Google" id="ProtNLM"/>
    </source>
</evidence>
<organism evidence="1 2">
    <name type="scientific">Komagataeibacter intermedius NRIC 0521</name>
    <dbReference type="NCBI Taxonomy" id="1307934"/>
    <lineage>
        <taxon>Bacteria</taxon>
        <taxon>Pseudomonadati</taxon>
        <taxon>Pseudomonadota</taxon>
        <taxon>Alphaproteobacteria</taxon>
        <taxon>Acetobacterales</taxon>
        <taxon>Acetobacteraceae</taxon>
        <taxon>Komagataeibacter</taxon>
    </lineage>
</organism>